<dbReference type="SUPFAM" id="SSF52833">
    <property type="entry name" value="Thioredoxin-like"/>
    <property type="match status" value="1"/>
</dbReference>
<keyword evidence="9" id="KW-1185">Reference proteome</keyword>
<dbReference type="GO" id="GO:0032543">
    <property type="term" value="P:mitochondrial translation"/>
    <property type="evidence" value="ECO:0007669"/>
    <property type="project" value="InterPro"/>
</dbReference>
<accession>A0AAW1RW35</accession>
<keyword evidence="4" id="KW-0496">Mitochondrion</keyword>
<dbReference type="Proteomes" id="UP001445335">
    <property type="component" value="Unassembled WGS sequence"/>
</dbReference>
<comment type="subcellular location">
    <subcellularLocation>
        <location evidence="1">Mitochondrion</location>
    </subcellularLocation>
</comment>
<organism evidence="8 9">
    <name type="scientific">Elliptochloris bilobata</name>
    <dbReference type="NCBI Taxonomy" id="381761"/>
    <lineage>
        <taxon>Eukaryota</taxon>
        <taxon>Viridiplantae</taxon>
        <taxon>Chlorophyta</taxon>
        <taxon>core chlorophytes</taxon>
        <taxon>Trebouxiophyceae</taxon>
        <taxon>Trebouxiophyceae incertae sedis</taxon>
        <taxon>Elliptochloris clade</taxon>
        <taxon>Elliptochloris</taxon>
    </lineage>
</organism>
<evidence type="ECO:0000256" key="6">
    <source>
        <dbReference type="ARBA" id="ARBA00035188"/>
    </source>
</evidence>
<protein>
    <recommendedName>
        <fullName evidence="6">Large ribosomal subunit protein mL43</fullName>
    </recommendedName>
</protein>
<evidence type="ECO:0000259" key="7">
    <source>
        <dbReference type="SMART" id="SM00916"/>
    </source>
</evidence>
<evidence type="ECO:0000256" key="5">
    <source>
        <dbReference type="ARBA" id="ARBA00023274"/>
    </source>
</evidence>
<feature type="domain" description="Ribosomal protein/NADH dehydrogenase" evidence="7">
    <location>
        <begin position="18"/>
        <end position="91"/>
    </location>
</feature>
<dbReference type="SMART" id="SM00916">
    <property type="entry name" value="L51_S25_CI-B8"/>
    <property type="match status" value="1"/>
</dbReference>
<evidence type="ECO:0000256" key="2">
    <source>
        <dbReference type="ARBA" id="ARBA00006073"/>
    </source>
</evidence>
<evidence type="ECO:0000256" key="1">
    <source>
        <dbReference type="ARBA" id="ARBA00004173"/>
    </source>
</evidence>
<dbReference type="PANTHER" id="PTHR21396:SF2">
    <property type="entry name" value="LARGE RIBOSOMAL SUBUNIT PROTEIN ML43"/>
    <property type="match status" value="1"/>
</dbReference>
<dbReference type="GO" id="GO:0003735">
    <property type="term" value="F:structural constituent of ribosome"/>
    <property type="evidence" value="ECO:0007669"/>
    <property type="project" value="InterPro"/>
</dbReference>
<gene>
    <name evidence="8" type="ORF">WJX81_005350</name>
</gene>
<reference evidence="8 9" key="1">
    <citation type="journal article" date="2024" name="Nat. Commun.">
        <title>Phylogenomics reveals the evolutionary origins of lichenization in chlorophyte algae.</title>
        <authorList>
            <person name="Puginier C."/>
            <person name="Libourel C."/>
            <person name="Otte J."/>
            <person name="Skaloud P."/>
            <person name="Haon M."/>
            <person name="Grisel S."/>
            <person name="Petersen M."/>
            <person name="Berrin J.G."/>
            <person name="Delaux P.M."/>
            <person name="Dal Grande F."/>
            <person name="Keller J."/>
        </authorList>
    </citation>
    <scope>NUCLEOTIDE SEQUENCE [LARGE SCALE GENOMIC DNA]</scope>
    <source>
        <strain evidence="8 9">SAG 245.80</strain>
    </source>
</reference>
<evidence type="ECO:0000256" key="4">
    <source>
        <dbReference type="ARBA" id="ARBA00023128"/>
    </source>
</evidence>
<comment type="similarity">
    <text evidence="2">Belongs to the mitochondrion-specific ribosomal protein mL43 family.</text>
</comment>
<dbReference type="InterPro" id="IPR036249">
    <property type="entry name" value="Thioredoxin-like_sf"/>
</dbReference>
<dbReference type="InterPro" id="IPR039927">
    <property type="entry name" value="Ribosomal_mL43"/>
</dbReference>
<name>A0AAW1RW35_9CHLO</name>
<evidence type="ECO:0000256" key="3">
    <source>
        <dbReference type="ARBA" id="ARBA00022980"/>
    </source>
</evidence>
<dbReference type="EMBL" id="JALJOU010000019">
    <property type="protein sequence ID" value="KAK9838335.1"/>
    <property type="molecule type" value="Genomic_DNA"/>
</dbReference>
<dbReference type="GO" id="GO:0005762">
    <property type="term" value="C:mitochondrial large ribosomal subunit"/>
    <property type="evidence" value="ECO:0007669"/>
    <property type="project" value="TreeGrafter"/>
</dbReference>
<keyword evidence="5" id="KW-0687">Ribonucleoprotein</keyword>
<proteinExistence type="inferred from homology"/>
<evidence type="ECO:0000313" key="9">
    <source>
        <dbReference type="Proteomes" id="UP001445335"/>
    </source>
</evidence>
<dbReference type="Gene3D" id="3.40.30.10">
    <property type="entry name" value="Glutaredoxin"/>
    <property type="match status" value="1"/>
</dbReference>
<comment type="caution">
    <text evidence="8">The sequence shown here is derived from an EMBL/GenBank/DDBJ whole genome shotgun (WGS) entry which is preliminary data.</text>
</comment>
<sequence length="136" mass="15423">MARHGVWQLSKLTVTYCEFSGSSRGTRDFLQNMLQLFREQNPQLAIEERTHPGHHPWLNAEYRSGNMRSVGVKNQPAGEVLRFAVFLRSAAGRRTSERVNPRQVLPVVKRDGLVRVRASPSVQGQWRPGLFAAAEK</sequence>
<dbReference type="InterPro" id="IPR007741">
    <property type="entry name" value="Ribosomal_mL43/mS25/NADH_DH"/>
</dbReference>
<dbReference type="AlphaFoldDB" id="A0AAW1RW35"/>
<keyword evidence="3" id="KW-0689">Ribosomal protein</keyword>
<evidence type="ECO:0000313" key="8">
    <source>
        <dbReference type="EMBL" id="KAK9838335.1"/>
    </source>
</evidence>
<dbReference type="PANTHER" id="PTHR21396">
    <property type="entry name" value="39S RIBOSOMAL PROTEIN L43"/>
    <property type="match status" value="1"/>
</dbReference>
<dbReference type="Pfam" id="PF05047">
    <property type="entry name" value="L51_S25_CI-B8"/>
    <property type="match status" value="1"/>
</dbReference>